<dbReference type="EMBL" id="PGCK01000017">
    <property type="protein sequence ID" value="MCD1296308.1"/>
    <property type="molecule type" value="Genomic_DNA"/>
</dbReference>
<protein>
    <submittedName>
        <fullName evidence="1">Uncharacterized protein</fullName>
    </submittedName>
</protein>
<evidence type="ECO:0000313" key="2">
    <source>
        <dbReference type="Proteomes" id="UP001320159"/>
    </source>
</evidence>
<comment type="caution">
    <text evidence="1">The sequence shown here is derived from an EMBL/GenBank/DDBJ whole genome shotgun (WGS) entry which is preliminary data.</text>
</comment>
<dbReference type="RefSeq" id="WP_230743306.1">
    <property type="nucleotide sequence ID" value="NZ_PGCK01000017.1"/>
</dbReference>
<dbReference type="Proteomes" id="UP001320159">
    <property type="component" value="Unassembled WGS sequence"/>
</dbReference>
<dbReference type="AlphaFoldDB" id="A0AAP2W7D5"/>
<keyword evidence="2" id="KW-1185">Reference proteome</keyword>
<organism evidence="1 2">
    <name type="scientific">Methanooceanicella nereidis</name>
    <dbReference type="NCBI Taxonomy" id="2052831"/>
    <lineage>
        <taxon>Archaea</taxon>
        <taxon>Methanobacteriati</taxon>
        <taxon>Methanobacteriota</taxon>
        <taxon>Stenosarchaea group</taxon>
        <taxon>Methanomicrobia</taxon>
        <taxon>Methanocellales</taxon>
        <taxon>Methanocellaceae</taxon>
        <taxon>Methanooceanicella</taxon>
    </lineage>
</organism>
<proteinExistence type="predicted"/>
<gene>
    <name evidence="1" type="ORF">CUJ83_14995</name>
</gene>
<name>A0AAP2W7D5_9EURY</name>
<evidence type="ECO:0000313" key="1">
    <source>
        <dbReference type="EMBL" id="MCD1296308.1"/>
    </source>
</evidence>
<accession>A0AAP2W7D5</accession>
<reference evidence="1 2" key="1">
    <citation type="submission" date="2017-11" db="EMBL/GenBank/DDBJ databases">
        <title>Isolation and Characterization of Family Methanocellaceae Species from Potential Methane Hydrate Area Offshore Southwestern Taiwan.</title>
        <authorList>
            <person name="Zhang W.-L."/>
            <person name="Chen W.-C."/>
            <person name="Lai M.-C."/>
            <person name="Chen S.-C."/>
        </authorList>
    </citation>
    <scope>NUCLEOTIDE SEQUENCE [LARGE SCALE GENOMIC DNA]</scope>
    <source>
        <strain evidence="1 2">CWC-04</strain>
    </source>
</reference>
<sequence length="142" mass="14156">MSKVKRSVVLALIGLFMIALSMPACAWVGPSYLGPYLGGAVNQAIPYSAIGTGFSETKILTGGSGAITSGDSFYSGAFGPFGYPCSPCGGIGGLAQSGVGGNVVAQDYGESSVITSTAFGLRPLNSLVFGIPVPGPGGVYFC</sequence>